<dbReference type="CDD" id="cd07722">
    <property type="entry name" value="LACTB2-like_MBL-fold"/>
    <property type="match status" value="1"/>
</dbReference>
<dbReference type="GO" id="GO:0046872">
    <property type="term" value="F:metal ion binding"/>
    <property type="evidence" value="ECO:0007669"/>
    <property type="project" value="UniProtKB-KW"/>
</dbReference>
<evidence type="ECO:0000256" key="1">
    <source>
        <dbReference type="ARBA" id="ARBA00006759"/>
    </source>
</evidence>
<feature type="non-terminal residue" evidence="6">
    <location>
        <position position="1"/>
    </location>
</feature>
<evidence type="ECO:0000256" key="4">
    <source>
        <dbReference type="ARBA" id="ARBA00022833"/>
    </source>
</evidence>
<name>A0A167KY02_CALVF</name>
<dbReference type="Gene3D" id="3.60.15.10">
    <property type="entry name" value="Ribonuclease Z/Hydroxyacylglutathione hydrolase-like"/>
    <property type="match status" value="1"/>
</dbReference>
<gene>
    <name evidence="6" type="ORF">CALVIDRAFT_483238</name>
</gene>
<evidence type="ECO:0000256" key="2">
    <source>
        <dbReference type="ARBA" id="ARBA00022723"/>
    </source>
</evidence>
<keyword evidence="3 6" id="KW-0378">Hydrolase</keyword>
<dbReference type="InterPro" id="IPR047921">
    <property type="entry name" value="LACTB2-like_MBL-fold"/>
</dbReference>
<feature type="domain" description="Metallo-beta-lactamase" evidence="5">
    <location>
        <begin position="22"/>
        <end position="192"/>
    </location>
</feature>
<dbReference type="EMBL" id="KV417290">
    <property type="protein sequence ID" value="KZO95132.1"/>
    <property type="molecule type" value="Genomic_DNA"/>
</dbReference>
<dbReference type="InterPro" id="IPR036388">
    <property type="entry name" value="WH-like_DNA-bd_sf"/>
</dbReference>
<dbReference type="PANTHER" id="PTHR23131">
    <property type="entry name" value="ENDORIBONUCLEASE LACTB2"/>
    <property type="match status" value="1"/>
</dbReference>
<evidence type="ECO:0000313" key="7">
    <source>
        <dbReference type="Proteomes" id="UP000076738"/>
    </source>
</evidence>
<dbReference type="OrthoDB" id="17458at2759"/>
<sequence>SQLSDRITRVLGQNPGKFTLQGTNTYLLGLAPPYVLFDTGEGREAYIPLLEETLQDMYYSHSLSPAGFGQVVSDIVLSHKHKDHHAGLPGVLSILSRLAPAQPLPRVWKYPLPAGETDSTLHAPGTTLRVLHTPGHSADSVCVHLLEEDALLTADTVLGQGTTVFDDLAAYISSLRRLLEECATAERVYPGHGPVVERGREHVRQYIAHRLEREAQIVAVLRSGGSTAGGVVRVLYKAYPESLWQAAERGVLLHLSKLEGEGRVRRVPAVGGEEEWELIDSEGQEGV</sequence>
<dbReference type="Gene3D" id="1.10.10.10">
    <property type="entry name" value="Winged helix-like DNA-binding domain superfamily/Winged helix DNA-binding domain"/>
    <property type="match status" value="1"/>
</dbReference>
<evidence type="ECO:0000259" key="5">
    <source>
        <dbReference type="SMART" id="SM00849"/>
    </source>
</evidence>
<dbReference type="SMART" id="SM00849">
    <property type="entry name" value="Lactamase_B"/>
    <property type="match status" value="1"/>
</dbReference>
<dbReference type="Pfam" id="PF17778">
    <property type="entry name" value="WHD_BLACT"/>
    <property type="match status" value="1"/>
</dbReference>
<dbReference type="InterPro" id="IPR041516">
    <property type="entry name" value="LACTB2_WH"/>
</dbReference>
<dbReference type="InterPro" id="IPR001279">
    <property type="entry name" value="Metallo-B-lactamas"/>
</dbReference>
<evidence type="ECO:0000313" key="6">
    <source>
        <dbReference type="EMBL" id="KZO95132.1"/>
    </source>
</evidence>
<comment type="similarity">
    <text evidence="1">Belongs to the metallo-beta-lactamase superfamily. Glyoxalase II family.</text>
</comment>
<proteinExistence type="inferred from homology"/>
<dbReference type="Pfam" id="PF00753">
    <property type="entry name" value="Lactamase_B"/>
    <property type="match status" value="1"/>
</dbReference>
<dbReference type="SUPFAM" id="SSF56281">
    <property type="entry name" value="Metallo-hydrolase/oxidoreductase"/>
    <property type="match status" value="1"/>
</dbReference>
<organism evidence="6 7">
    <name type="scientific">Calocera viscosa (strain TUFC12733)</name>
    <dbReference type="NCBI Taxonomy" id="1330018"/>
    <lineage>
        <taxon>Eukaryota</taxon>
        <taxon>Fungi</taxon>
        <taxon>Dikarya</taxon>
        <taxon>Basidiomycota</taxon>
        <taxon>Agaricomycotina</taxon>
        <taxon>Dacrymycetes</taxon>
        <taxon>Dacrymycetales</taxon>
        <taxon>Dacrymycetaceae</taxon>
        <taxon>Calocera</taxon>
    </lineage>
</organism>
<protein>
    <submittedName>
        <fullName evidence="6">Metallo-hydrolase/oxidoreductase</fullName>
    </submittedName>
</protein>
<dbReference type="InterPro" id="IPR050662">
    <property type="entry name" value="Sec-metab_biosynth-thioest"/>
</dbReference>
<dbReference type="FunFam" id="3.60.15.10:FF:000041">
    <property type="entry name" value="Metallo-beta-lactamase domain protein"/>
    <property type="match status" value="1"/>
</dbReference>
<dbReference type="GO" id="GO:0044550">
    <property type="term" value="P:secondary metabolite biosynthetic process"/>
    <property type="evidence" value="ECO:0007669"/>
    <property type="project" value="TreeGrafter"/>
</dbReference>
<dbReference type="Proteomes" id="UP000076738">
    <property type="component" value="Unassembled WGS sequence"/>
</dbReference>
<evidence type="ECO:0000256" key="3">
    <source>
        <dbReference type="ARBA" id="ARBA00022801"/>
    </source>
</evidence>
<dbReference type="PANTHER" id="PTHR23131:SF0">
    <property type="entry name" value="ENDORIBONUCLEASE LACTB2"/>
    <property type="match status" value="1"/>
</dbReference>
<keyword evidence="7" id="KW-1185">Reference proteome</keyword>
<dbReference type="AlphaFoldDB" id="A0A167KY02"/>
<dbReference type="InterPro" id="IPR036866">
    <property type="entry name" value="RibonucZ/Hydroxyglut_hydro"/>
</dbReference>
<keyword evidence="4" id="KW-0862">Zinc</keyword>
<reference evidence="6 7" key="1">
    <citation type="journal article" date="2016" name="Mol. Biol. Evol.">
        <title>Comparative Genomics of Early-Diverging Mushroom-Forming Fungi Provides Insights into the Origins of Lignocellulose Decay Capabilities.</title>
        <authorList>
            <person name="Nagy L.G."/>
            <person name="Riley R."/>
            <person name="Tritt A."/>
            <person name="Adam C."/>
            <person name="Daum C."/>
            <person name="Floudas D."/>
            <person name="Sun H."/>
            <person name="Yadav J.S."/>
            <person name="Pangilinan J."/>
            <person name="Larsson K.H."/>
            <person name="Matsuura K."/>
            <person name="Barry K."/>
            <person name="Labutti K."/>
            <person name="Kuo R."/>
            <person name="Ohm R.A."/>
            <person name="Bhattacharya S.S."/>
            <person name="Shirouzu T."/>
            <person name="Yoshinaga Y."/>
            <person name="Martin F.M."/>
            <person name="Grigoriev I.V."/>
            <person name="Hibbett D.S."/>
        </authorList>
    </citation>
    <scope>NUCLEOTIDE SEQUENCE [LARGE SCALE GENOMIC DNA]</scope>
    <source>
        <strain evidence="6 7">TUFC12733</strain>
    </source>
</reference>
<keyword evidence="2" id="KW-0479">Metal-binding</keyword>
<dbReference type="STRING" id="1330018.A0A167KY02"/>
<accession>A0A167KY02</accession>
<dbReference type="GO" id="GO:0016787">
    <property type="term" value="F:hydrolase activity"/>
    <property type="evidence" value="ECO:0007669"/>
    <property type="project" value="UniProtKB-KW"/>
</dbReference>